<keyword evidence="4" id="KW-1185">Reference proteome</keyword>
<dbReference type="InterPro" id="IPR012349">
    <property type="entry name" value="Split_barrel_FMN-bd"/>
</dbReference>
<evidence type="ECO:0000313" key="4">
    <source>
        <dbReference type="Proteomes" id="UP001221519"/>
    </source>
</evidence>
<dbReference type="Proteomes" id="UP001220962">
    <property type="component" value="Chromosome"/>
</dbReference>
<dbReference type="RefSeq" id="WP_047909803.1">
    <property type="nucleotide sequence ID" value="NZ_CP118101.1"/>
</dbReference>
<reference evidence="1 4" key="1">
    <citation type="submission" date="2023-02" db="EMBL/GenBank/DDBJ databases">
        <title>Pathogen: clinical or host-associated sample.</title>
        <authorList>
            <person name="Hergert J."/>
            <person name="Casey R."/>
            <person name="Wagner J."/>
            <person name="Young E.L."/>
            <person name="Oakeson K.F."/>
        </authorList>
    </citation>
    <scope>NUCLEOTIDE SEQUENCE</scope>
    <source>
        <strain evidence="2 4">2022CK-00829</strain>
        <strain evidence="1">2022CK-00830</strain>
    </source>
</reference>
<dbReference type="EMBL" id="CP118101">
    <property type="protein sequence ID" value="WDH84398.1"/>
    <property type="molecule type" value="Genomic_DNA"/>
</dbReference>
<proteinExistence type="predicted"/>
<dbReference type="SUPFAM" id="SSF50475">
    <property type="entry name" value="FMN-binding split barrel"/>
    <property type="match status" value="1"/>
</dbReference>
<dbReference type="Proteomes" id="UP001221519">
    <property type="component" value="Chromosome"/>
</dbReference>
<organism evidence="1 3">
    <name type="scientific">Paenibacillus urinalis</name>
    <dbReference type="NCBI Taxonomy" id="521520"/>
    <lineage>
        <taxon>Bacteria</taxon>
        <taxon>Bacillati</taxon>
        <taxon>Bacillota</taxon>
        <taxon>Bacilli</taxon>
        <taxon>Bacillales</taxon>
        <taxon>Paenibacillaceae</taxon>
        <taxon>Paenibacillus</taxon>
    </lineage>
</organism>
<evidence type="ECO:0000313" key="1">
    <source>
        <dbReference type="EMBL" id="WDH84398.1"/>
    </source>
</evidence>
<accession>A0AAX3N5A8</accession>
<protein>
    <submittedName>
        <fullName evidence="1">Pyridoxamine 5'-phosphate oxidase family protein</fullName>
    </submittedName>
</protein>
<gene>
    <name evidence="1" type="ORF">PUW23_09385</name>
    <name evidence="2" type="ORF">PUW25_09080</name>
</gene>
<sequence length="155" mass="17630">MNKYITIPAPLLKLLDGEHLSSKQNEAFMLQTVTEDGWPHTAMISVGEIVAIDAYTLRLALWCGTTTSHNMLRSGKAELVIVYAERVYYLKMAVKPLAPLRSAKHERDRFTAHIHALKIDQAKYAHIEAGIRVQLIDPDSVVTRWMETVEELRMD</sequence>
<dbReference type="Gene3D" id="2.30.110.10">
    <property type="entry name" value="Electron Transport, Fmn-binding Protein, Chain A"/>
    <property type="match status" value="1"/>
</dbReference>
<dbReference type="EMBL" id="CP118108">
    <property type="protein sequence ID" value="WDI04082.1"/>
    <property type="molecule type" value="Genomic_DNA"/>
</dbReference>
<evidence type="ECO:0000313" key="3">
    <source>
        <dbReference type="Proteomes" id="UP001220962"/>
    </source>
</evidence>
<name>A0AAX3N5A8_9BACL</name>
<dbReference type="AlphaFoldDB" id="A0AAX3N5A8"/>
<evidence type="ECO:0000313" key="2">
    <source>
        <dbReference type="EMBL" id="WDI04082.1"/>
    </source>
</evidence>